<evidence type="ECO:0000259" key="6">
    <source>
        <dbReference type="Pfam" id="PF00370"/>
    </source>
</evidence>
<keyword evidence="1" id="KW-0808">Transferase</keyword>
<evidence type="ECO:0000256" key="5">
    <source>
        <dbReference type="ARBA" id="ARBA00023277"/>
    </source>
</evidence>
<accession>A0A0F9CWL7</accession>
<protein>
    <recommendedName>
        <fullName evidence="9">Xylulokinase</fullName>
    </recommendedName>
</protein>
<dbReference type="PROSITE" id="PS00445">
    <property type="entry name" value="FGGY_KINASES_2"/>
    <property type="match status" value="1"/>
</dbReference>
<dbReference type="PANTHER" id="PTHR43095">
    <property type="entry name" value="SUGAR KINASE"/>
    <property type="match status" value="1"/>
</dbReference>
<dbReference type="InterPro" id="IPR018483">
    <property type="entry name" value="Carb_kinase_FGGY_CS"/>
</dbReference>
<dbReference type="NCBIfam" id="TIGR01312">
    <property type="entry name" value="XylB"/>
    <property type="match status" value="1"/>
</dbReference>
<evidence type="ECO:0000259" key="7">
    <source>
        <dbReference type="Pfam" id="PF02782"/>
    </source>
</evidence>
<dbReference type="InterPro" id="IPR018484">
    <property type="entry name" value="FGGY_N"/>
</dbReference>
<evidence type="ECO:0008006" key="9">
    <source>
        <dbReference type="Google" id="ProtNLM"/>
    </source>
</evidence>
<gene>
    <name evidence="8" type="ORF">LCGC14_2351850</name>
</gene>
<dbReference type="InterPro" id="IPR043129">
    <property type="entry name" value="ATPase_NBD"/>
</dbReference>
<keyword evidence="2" id="KW-0547">Nucleotide-binding</keyword>
<dbReference type="Pfam" id="PF02782">
    <property type="entry name" value="FGGY_C"/>
    <property type="match status" value="1"/>
</dbReference>
<keyword evidence="5" id="KW-0119">Carbohydrate metabolism</keyword>
<dbReference type="EMBL" id="LAZR01034254">
    <property type="protein sequence ID" value="KKL45816.1"/>
    <property type="molecule type" value="Genomic_DNA"/>
</dbReference>
<evidence type="ECO:0000256" key="1">
    <source>
        <dbReference type="ARBA" id="ARBA00022679"/>
    </source>
</evidence>
<dbReference type="PROSITE" id="PS00933">
    <property type="entry name" value="FGGY_KINASES_1"/>
    <property type="match status" value="1"/>
</dbReference>
<dbReference type="PANTHER" id="PTHR43095:SF5">
    <property type="entry name" value="XYLULOSE KINASE"/>
    <property type="match status" value="1"/>
</dbReference>
<dbReference type="Gene3D" id="3.30.420.40">
    <property type="match status" value="2"/>
</dbReference>
<dbReference type="Pfam" id="PF00370">
    <property type="entry name" value="FGGY_N"/>
    <property type="match status" value="1"/>
</dbReference>
<dbReference type="AlphaFoldDB" id="A0A0F9CWL7"/>
<dbReference type="GO" id="GO:0005997">
    <property type="term" value="P:xylulose metabolic process"/>
    <property type="evidence" value="ECO:0007669"/>
    <property type="project" value="InterPro"/>
</dbReference>
<dbReference type="InterPro" id="IPR050406">
    <property type="entry name" value="FGGY_Carb_Kinase"/>
</dbReference>
<proteinExistence type="predicted"/>
<feature type="non-terminal residue" evidence="8">
    <location>
        <position position="414"/>
    </location>
</feature>
<evidence type="ECO:0000256" key="2">
    <source>
        <dbReference type="ARBA" id="ARBA00022741"/>
    </source>
</evidence>
<feature type="domain" description="Carbohydrate kinase FGGY C-terminal" evidence="7">
    <location>
        <begin position="293"/>
        <end position="413"/>
    </location>
</feature>
<dbReference type="SUPFAM" id="SSF53067">
    <property type="entry name" value="Actin-like ATPase domain"/>
    <property type="match status" value="2"/>
</dbReference>
<comment type="caution">
    <text evidence="8">The sequence shown here is derived from an EMBL/GenBank/DDBJ whole genome shotgun (WGS) entry which is preliminary data.</text>
</comment>
<dbReference type="CDD" id="cd07809">
    <property type="entry name" value="ASKHA_NBD_FGGY_BaXK-like"/>
    <property type="match status" value="1"/>
</dbReference>
<feature type="domain" description="Carbohydrate kinase FGGY N-terminal" evidence="6">
    <location>
        <begin position="7"/>
        <end position="255"/>
    </location>
</feature>
<sequence length="414" mass="44260">MSGDQLFIGIDSGTQGTKGVVLSRKEGEILTTANAAHRIIENNQGRREQAPQWWIEACTAVMGEMLRKSGISRIDVRAIGISGQQHGMVPLDGKGEVIRPAKLWCDTETAFQCEEITNKIGGVDQVIRLIGNTIAAGFTASKILWMKQHEPKNYDQMAMVLLPHDYINFWLTGEKKSEFGDASGTAYFDIKNRTWSTPIFQAIDASGKLSTCLPELIPSNAPVGTIKPDIAEQFQLPPDVLVSSGGGDNMMAAIGTGNVTPGIVTASLGTSGTIYSYADHPVVDPNGELAAFCSSSGGWLPLVCTMNVTVSTELTRDLLELSLNDFNKIASGALLGSEGILLLPYFNGERTPPLPNATATFFGLTSANYTPANLSRASMEGATLSLRYGMDVLKQQGITPTEIRLVGGGARSSL</sequence>
<dbReference type="InterPro" id="IPR006000">
    <property type="entry name" value="Xylulokinase"/>
</dbReference>
<evidence type="ECO:0000256" key="3">
    <source>
        <dbReference type="ARBA" id="ARBA00022777"/>
    </source>
</evidence>
<organism evidence="8">
    <name type="scientific">marine sediment metagenome</name>
    <dbReference type="NCBI Taxonomy" id="412755"/>
    <lineage>
        <taxon>unclassified sequences</taxon>
        <taxon>metagenomes</taxon>
        <taxon>ecological metagenomes</taxon>
    </lineage>
</organism>
<name>A0A0F9CWL7_9ZZZZ</name>
<evidence type="ECO:0000256" key="4">
    <source>
        <dbReference type="ARBA" id="ARBA00022840"/>
    </source>
</evidence>
<dbReference type="GO" id="GO:0005524">
    <property type="term" value="F:ATP binding"/>
    <property type="evidence" value="ECO:0007669"/>
    <property type="project" value="UniProtKB-KW"/>
</dbReference>
<dbReference type="GO" id="GO:0004856">
    <property type="term" value="F:D-xylulokinase activity"/>
    <property type="evidence" value="ECO:0007669"/>
    <property type="project" value="InterPro"/>
</dbReference>
<keyword evidence="4" id="KW-0067">ATP-binding</keyword>
<dbReference type="InterPro" id="IPR018485">
    <property type="entry name" value="FGGY_C"/>
</dbReference>
<keyword evidence="3" id="KW-0418">Kinase</keyword>
<evidence type="ECO:0000313" key="8">
    <source>
        <dbReference type="EMBL" id="KKL45816.1"/>
    </source>
</evidence>
<reference evidence="8" key="1">
    <citation type="journal article" date="2015" name="Nature">
        <title>Complex archaea that bridge the gap between prokaryotes and eukaryotes.</title>
        <authorList>
            <person name="Spang A."/>
            <person name="Saw J.H."/>
            <person name="Jorgensen S.L."/>
            <person name="Zaremba-Niedzwiedzka K."/>
            <person name="Martijn J."/>
            <person name="Lind A.E."/>
            <person name="van Eijk R."/>
            <person name="Schleper C."/>
            <person name="Guy L."/>
            <person name="Ettema T.J."/>
        </authorList>
    </citation>
    <scope>NUCLEOTIDE SEQUENCE</scope>
</reference>